<dbReference type="AlphaFoldDB" id="A0A7S8CDX6"/>
<evidence type="ECO:0000313" key="3">
    <source>
        <dbReference type="Proteomes" id="UP000593626"/>
    </source>
</evidence>
<feature type="domain" description="Helix-turn-helix" evidence="1">
    <location>
        <begin position="58"/>
        <end position="111"/>
    </location>
</feature>
<dbReference type="Pfam" id="PF12728">
    <property type="entry name" value="HTH_17"/>
    <property type="match status" value="1"/>
</dbReference>
<gene>
    <name evidence="2" type="ORF">G8O30_15455</name>
</gene>
<dbReference type="InterPro" id="IPR041657">
    <property type="entry name" value="HTH_17"/>
</dbReference>
<organism evidence="2 3">
    <name type="scientific">Mangrovibacillus cuniculi</name>
    <dbReference type="NCBI Taxonomy" id="2593652"/>
    <lineage>
        <taxon>Bacteria</taxon>
        <taxon>Bacillati</taxon>
        <taxon>Bacillota</taxon>
        <taxon>Bacilli</taxon>
        <taxon>Bacillales</taxon>
        <taxon>Bacillaceae</taxon>
        <taxon>Mangrovibacillus</taxon>
    </lineage>
</organism>
<evidence type="ECO:0000313" key="2">
    <source>
        <dbReference type="EMBL" id="QPC48212.1"/>
    </source>
</evidence>
<sequence length="115" mass="13281">MKEAPCPLIQKATRLRVPFCIKAVCLQFHCGFFVVLSTGGDVLKEAKRFEKWDDLPDVLTARHIAEFLELSRSTIYELFNEKEEHRGIPNFAIGSSKRVLKSDLREWISSQKENK</sequence>
<proteinExistence type="predicted"/>
<accession>A0A7S8CDX6</accession>
<dbReference type="Proteomes" id="UP000593626">
    <property type="component" value="Chromosome"/>
</dbReference>
<keyword evidence="3" id="KW-1185">Reference proteome</keyword>
<dbReference type="EMBL" id="CP049742">
    <property type="protein sequence ID" value="QPC48212.1"/>
    <property type="molecule type" value="Genomic_DNA"/>
</dbReference>
<name>A0A7S8CDX6_9BACI</name>
<evidence type="ECO:0000259" key="1">
    <source>
        <dbReference type="Pfam" id="PF12728"/>
    </source>
</evidence>
<dbReference type="KEGG" id="mcui:G8O30_15455"/>
<protein>
    <submittedName>
        <fullName evidence="2">Helix-turn-helix domain-containing protein</fullName>
    </submittedName>
</protein>
<reference evidence="2 3" key="1">
    <citation type="submission" date="2019-07" db="EMBL/GenBank/DDBJ databases">
        <title>Genome sequence of 2 isolates from Red Sea Mangroves.</title>
        <authorList>
            <person name="Sefrji F."/>
            <person name="Michoud G."/>
            <person name="Merlino G."/>
            <person name="Daffonchio D."/>
        </authorList>
    </citation>
    <scope>NUCLEOTIDE SEQUENCE [LARGE SCALE GENOMIC DNA]</scope>
    <source>
        <strain evidence="2 3">R1DC41</strain>
    </source>
</reference>